<dbReference type="Proteomes" id="UP001055429">
    <property type="component" value="Chromosome"/>
</dbReference>
<gene>
    <name evidence="1" type="ORF">M8231_08895</name>
</gene>
<dbReference type="EMBL" id="CP097649">
    <property type="protein sequence ID" value="URI13948.1"/>
    <property type="molecule type" value="Genomic_DNA"/>
</dbReference>
<sequence>MPTRKTLIRSEAGVRLQRIERLGARQKAALQFSVSTLRRHGVWLFDDRDQAEDAYDLEVIAALSDPVVVDMQRRGLLE</sequence>
<reference evidence="1" key="1">
    <citation type="submission" date="2022-05" db="EMBL/GenBank/DDBJ databases">
        <title>Brevundimonas albigilva TT17 genome sequence.</title>
        <authorList>
            <person name="Lee K."/>
            <person name="Son H."/>
        </authorList>
    </citation>
    <scope>NUCLEOTIDE SEQUENCE</scope>
    <source>
        <strain evidence="1">TT17</strain>
    </source>
</reference>
<dbReference type="RefSeq" id="WP_249750235.1">
    <property type="nucleotide sequence ID" value="NZ_CP097298.1"/>
</dbReference>
<evidence type="ECO:0000313" key="1">
    <source>
        <dbReference type="EMBL" id="URI13948.1"/>
    </source>
</evidence>
<keyword evidence="2" id="KW-1185">Reference proteome</keyword>
<accession>A0ABY4SI85</accession>
<name>A0ABY4SI85_9CAUL</name>
<proteinExistence type="predicted"/>
<organism evidence="1 2">
    <name type="scientific">Brevundimonas albigilva</name>
    <dbReference type="NCBI Taxonomy" id="1312364"/>
    <lineage>
        <taxon>Bacteria</taxon>
        <taxon>Pseudomonadati</taxon>
        <taxon>Pseudomonadota</taxon>
        <taxon>Alphaproteobacteria</taxon>
        <taxon>Caulobacterales</taxon>
        <taxon>Caulobacteraceae</taxon>
        <taxon>Brevundimonas</taxon>
    </lineage>
</organism>
<evidence type="ECO:0000313" key="2">
    <source>
        <dbReference type="Proteomes" id="UP001055429"/>
    </source>
</evidence>
<protein>
    <submittedName>
        <fullName evidence="1">Uncharacterized protein</fullName>
    </submittedName>
</protein>